<keyword evidence="4" id="KW-1185">Reference proteome</keyword>
<dbReference type="Proteomes" id="UP000002949">
    <property type="component" value="Unassembled WGS sequence"/>
</dbReference>
<evidence type="ECO:0000256" key="1">
    <source>
        <dbReference type="SAM" id="MobiDB-lite"/>
    </source>
</evidence>
<dbReference type="AlphaFoldDB" id="G6YJ34"/>
<sequence>MMQRKSVGGLALGIAIAALSFVDGPGFALAQGQQAGTQEQLDRIEQKLDTLIERLGSAGQQSSNGNDSQPATGNDGARKQVSAEGDTSQGYQRGALAIARVAPAKKDSLPEIPADSVGSFVYIGGAIPLNELSRNGVLYTGLTSVELQGWLKIAEPGRTQLAVEYRATTGSNVFTNPGCIASLWLEDRSIGSQHGEIPMPAREQKSVSFVFGADLQPGLYKLRAWLACTEPRDLRVLNAQLLIKTPVDMNLRMIDSGELLHQGS</sequence>
<protein>
    <submittedName>
        <fullName evidence="3">Uncharacterized protein</fullName>
    </submittedName>
</protein>
<organism evidence="3 4">
    <name type="scientific">Mesorhizobium amorphae CCNWGS0123</name>
    <dbReference type="NCBI Taxonomy" id="1082933"/>
    <lineage>
        <taxon>Bacteria</taxon>
        <taxon>Pseudomonadati</taxon>
        <taxon>Pseudomonadota</taxon>
        <taxon>Alphaproteobacteria</taxon>
        <taxon>Hyphomicrobiales</taxon>
        <taxon>Phyllobacteriaceae</taxon>
        <taxon>Mesorhizobium</taxon>
    </lineage>
</organism>
<gene>
    <name evidence="3" type="ORF">MEA186_30047</name>
</gene>
<evidence type="ECO:0000313" key="4">
    <source>
        <dbReference type="Proteomes" id="UP000002949"/>
    </source>
</evidence>
<keyword evidence="2" id="KW-0732">Signal</keyword>
<feature type="region of interest" description="Disordered" evidence="1">
    <location>
        <begin position="56"/>
        <end position="88"/>
    </location>
</feature>
<evidence type="ECO:0000256" key="2">
    <source>
        <dbReference type="SAM" id="SignalP"/>
    </source>
</evidence>
<name>G6YJ34_9HYPH</name>
<proteinExistence type="predicted"/>
<feature type="signal peptide" evidence="2">
    <location>
        <begin position="1"/>
        <end position="30"/>
    </location>
</feature>
<dbReference type="PATRIC" id="fig|1082933.3.peg.5837"/>
<feature type="chain" id="PRO_5003490210" evidence="2">
    <location>
        <begin position="31"/>
        <end position="264"/>
    </location>
</feature>
<feature type="compositionally biased region" description="Polar residues" evidence="1">
    <location>
        <begin position="58"/>
        <end position="72"/>
    </location>
</feature>
<evidence type="ECO:0000313" key="3">
    <source>
        <dbReference type="EMBL" id="EHH05538.1"/>
    </source>
</evidence>
<dbReference type="EMBL" id="AGSN01000211">
    <property type="protein sequence ID" value="EHH05538.1"/>
    <property type="molecule type" value="Genomic_DNA"/>
</dbReference>
<reference evidence="3 4" key="1">
    <citation type="journal article" date="2012" name="J. Bacteriol.">
        <title>Draft Genome Sequence of Plant Growth-Promoting Rhizobium Mesorhizobium amorphae, Isolated from Zinc-Lead Mine Tailings.</title>
        <authorList>
            <person name="Hao X."/>
            <person name="Lin Y."/>
            <person name="Johnstone L."/>
            <person name="Baltrus D.A."/>
            <person name="Miller S.J."/>
            <person name="Wei G."/>
            <person name="Rensing C."/>
        </authorList>
    </citation>
    <scope>NUCLEOTIDE SEQUENCE [LARGE SCALE GENOMIC DNA]</scope>
    <source>
        <strain evidence="3 4">CCNWGS0123</strain>
    </source>
</reference>
<accession>G6YJ34</accession>